<dbReference type="PANTHER" id="PTHR31435">
    <property type="entry name" value="PROTEIN NATD1"/>
    <property type="match status" value="1"/>
</dbReference>
<protein>
    <submittedName>
        <fullName evidence="2">N-acetyltransferase</fullName>
    </submittedName>
</protein>
<proteinExistence type="predicted"/>
<dbReference type="Pfam" id="PF14542">
    <property type="entry name" value="Acetyltransf_CG"/>
    <property type="match status" value="1"/>
</dbReference>
<dbReference type="Proteomes" id="UP000598174">
    <property type="component" value="Unassembled WGS sequence"/>
</dbReference>
<dbReference type="PANTHER" id="PTHR31435:SF10">
    <property type="entry name" value="BSR4717 PROTEIN"/>
    <property type="match status" value="1"/>
</dbReference>
<dbReference type="InterPro" id="IPR016181">
    <property type="entry name" value="Acyl_CoA_acyltransferase"/>
</dbReference>
<dbReference type="AlphaFoldDB" id="A0A919MH46"/>
<gene>
    <name evidence="2" type="ORF">Afe05nite_41100</name>
</gene>
<keyword evidence="3" id="KW-1185">Reference proteome</keyword>
<dbReference type="RefSeq" id="WP_203818754.1">
    <property type="nucleotide sequence ID" value="NZ_BAAABP010000054.1"/>
</dbReference>
<sequence>MSEIEVHDNPELNRFELLVDGAMAGLAAYRRRDDAIVVTHSEVDREFRGQGLGNELAQRTLDLIRSRGEKVVPVCPFFAKYVAEHPDYDDIVVS</sequence>
<dbReference type="Gene3D" id="3.40.630.30">
    <property type="match status" value="1"/>
</dbReference>
<dbReference type="InterPro" id="IPR045057">
    <property type="entry name" value="Gcn5-rel_NAT"/>
</dbReference>
<evidence type="ECO:0000313" key="2">
    <source>
        <dbReference type="EMBL" id="GIE12270.1"/>
    </source>
</evidence>
<evidence type="ECO:0000313" key="3">
    <source>
        <dbReference type="Proteomes" id="UP000598174"/>
    </source>
</evidence>
<reference evidence="2" key="1">
    <citation type="submission" date="2021-01" db="EMBL/GenBank/DDBJ databases">
        <title>Whole genome shotgun sequence of Actinoplanes ferrugineus NBRC 15555.</title>
        <authorList>
            <person name="Komaki H."/>
            <person name="Tamura T."/>
        </authorList>
    </citation>
    <scope>NUCLEOTIDE SEQUENCE</scope>
    <source>
        <strain evidence="2">NBRC 15555</strain>
    </source>
</reference>
<dbReference type="SUPFAM" id="SSF55729">
    <property type="entry name" value="Acyl-CoA N-acyltransferases (Nat)"/>
    <property type="match status" value="1"/>
</dbReference>
<comment type="caution">
    <text evidence="2">The sequence shown here is derived from an EMBL/GenBank/DDBJ whole genome shotgun (WGS) entry which is preliminary data.</text>
</comment>
<name>A0A919MH46_9ACTN</name>
<evidence type="ECO:0000259" key="1">
    <source>
        <dbReference type="PROSITE" id="PS51729"/>
    </source>
</evidence>
<dbReference type="CDD" id="cd04301">
    <property type="entry name" value="NAT_SF"/>
    <property type="match status" value="1"/>
</dbReference>
<dbReference type="EMBL" id="BOMM01000038">
    <property type="protein sequence ID" value="GIE12270.1"/>
    <property type="molecule type" value="Genomic_DNA"/>
</dbReference>
<dbReference type="InterPro" id="IPR031165">
    <property type="entry name" value="GNAT_YJDJ"/>
</dbReference>
<accession>A0A919MH46</accession>
<feature type="domain" description="N-acetyltransferase" evidence="1">
    <location>
        <begin position="7"/>
        <end position="93"/>
    </location>
</feature>
<organism evidence="2 3">
    <name type="scientific">Paractinoplanes ferrugineus</name>
    <dbReference type="NCBI Taxonomy" id="113564"/>
    <lineage>
        <taxon>Bacteria</taxon>
        <taxon>Bacillati</taxon>
        <taxon>Actinomycetota</taxon>
        <taxon>Actinomycetes</taxon>
        <taxon>Micromonosporales</taxon>
        <taxon>Micromonosporaceae</taxon>
        <taxon>Paractinoplanes</taxon>
    </lineage>
</organism>
<dbReference type="PROSITE" id="PS51729">
    <property type="entry name" value="GNAT_YJDJ"/>
    <property type="match status" value="1"/>
</dbReference>